<organism evidence="2 3">
    <name type="scientific">Winslowiella arboricola</name>
    <dbReference type="NCBI Taxonomy" id="2978220"/>
    <lineage>
        <taxon>Bacteria</taxon>
        <taxon>Pseudomonadati</taxon>
        <taxon>Pseudomonadota</taxon>
        <taxon>Gammaproteobacteria</taxon>
        <taxon>Enterobacterales</taxon>
        <taxon>Erwiniaceae</taxon>
        <taxon>Winslowiella</taxon>
    </lineage>
</organism>
<feature type="transmembrane region" description="Helical" evidence="1">
    <location>
        <begin position="45"/>
        <end position="62"/>
    </location>
</feature>
<sequence>MSSEDSGLLEHTLKWMSANFPSLYAGLSALCISALIDVRAGKSRLFTATGAMICGIFALTISASLEYFGLPASSGAFVGALVGFVGADRLRNIAVAVIARRAGIDNSGK</sequence>
<protein>
    <submittedName>
        <fullName evidence="2">Phage holin, lambda family</fullName>
    </submittedName>
</protein>
<dbReference type="AlphaFoldDB" id="A0A9J6PXB5"/>
<keyword evidence="3" id="KW-1185">Reference proteome</keyword>
<keyword evidence="1" id="KW-0812">Transmembrane</keyword>
<evidence type="ECO:0000256" key="1">
    <source>
        <dbReference type="SAM" id="Phobius"/>
    </source>
</evidence>
<proteinExistence type="predicted"/>
<keyword evidence="1" id="KW-0472">Membrane</keyword>
<evidence type="ECO:0000313" key="3">
    <source>
        <dbReference type="Proteomes" id="UP001064262"/>
    </source>
</evidence>
<dbReference type="InterPro" id="IPR006481">
    <property type="entry name" value="Phage_lambda_GpS_holin"/>
</dbReference>
<dbReference type="EMBL" id="JAODIM010000043">
    <property type="protein sequence ID" value="MCU5780128.1"/>
    <property type="molecule type" value="Genomic_DNA"/>
</dbReference>
<name>A0A9J6PXB5_9GAMM</name>
<dbReference type="Pfam" id="PF05106">
    <property type="entry name" value="Phage_holin_3_1"/>
    <property type="match status" value="1"/>
</dbReference>
<comment type="caution">
    <text evidence="2">The sequence shown here is derived from an EMBL/GenBank/DDBJ whole genome shotgun (WGS) entry which is preliminary data.</text>
</comment>
<dbReference type="RefSeq" id="WP_267143993.1">
    <property type="nucleotide sequence ID" value="NZ_JAODIL010000080.1"/>
</dbReference>
<feature type="transmembrane region" description="Helical" evidence="1">
    <location>
        <begin position="68"/>
        <end position="87"/>
    </location>
</feature>
<feature type="transmembrane region" description="Helical" evidence="1">
    <location>
        <begin position="20"/>
        <end position="38"/>
    </location>
</feature>
<dbReference type="NCBIfam" id="TIGR01594">
    <property type="entry name" value="holin_lambda"/>
    <property type="match status" value="1"/>
</dbReference>
<keyword evidence="1" id="KW-1133">Transmembrane helix</keyword>
<evidence type="ECO:0000313" key="2">
    <source>
        <dbReference type="EMBL" id="MCU5780128.1"/>
    </source>
</evidence>
<reference evidence="2" key="1">
    <citation type="submission" date="2022-09" db="EMBL/GenBank/DDBJ databases">
        <title>Winslowiella arboricola sp. nov., isolated from bleeding cankers on broadleaf hosts.</title>
        <authorList>
            <person name="Brady C."/>
            <person name="Kaur S."/>
            <person name="Crampton B."/>
            <person name="Maddock D."/>
            <person name="Arnold D."/>
            <person name="Denman S."/>
        </authorList>
    </citation>
    <scope>NUCLEOTIDE SEQUENCE</scope>
    <source>
        <strain evidence="2">BAC 15a-03b</strain>
    </source>
</reference>
<gene>
    <name evidence="2" type="ORF">N5923_21790</name>
</gene>
<dbReference type="Proteomes" id="UP001064262">
    <property type="component" value="Unassembled WGS sequence"/>
</dbReference>
<accession>A0A9J6PXB5</accession>